<dbReference type="Proteomes" id="UP000526501">
    <property type="component" value="Unassembled WGS sequence"/>
</dbReference>
<keyword evidence="2" id="KW-1185">Reference proteome</keyword>
<name>A0A7X1B4K5_9BACT</name>
<dbReference type="SUPFAM" id="SSF48452">
    <property type="entry name" value="TPR-like"/>
    <property type="match status" value="1"/>
</dbReference>
<dbReference type="AlphaFoldDB" id="A0A7X1B4K5"/>
<protein>
    <submittedName>
        <fullName evidence="1">Tetratricopeptide repeat protein</fullName>
    </submittedName>
</protein>
<dbReference type="Gene3D" id="1.25.40.10">
    <property type="entry name" value="Tetratricopeptide repeat domain"/>
    <property type="match status" value="1"/>
</dbReference>
<reference evidence="1 2" key="1">
    <citation type="submission" date="2020-07" db="EMBL/GenBank/DDBJ databases">
        <authorList>
            <person name="Feng X."/>
        </authorList>
    </citation>
    <scope>NUCLEOTIDE SEQUENCE [LARGE SCALE GENOMIC DNA]</scope>
    <source>
        <strain evidence="1 2">JCM23202</strain>
    </source>
</reference>
<dbReference type="InterPro" id="IPR011990">
    <property type="entry name" value="TPR-like_helical_dom_sf"/>
</dbReference>
<dbReference type="RefSeq" id="WP_185659391.1">
    <property type="nucleotide sequence ID" value="NZ_CAWPOO010000006.1"/>
</dbReference>
<organism evidence="1 2">
    <name type="scientific">Pelagicoccus albus</name>
    <dbReference type="NCBI Taxonomy" id="415222"/>
    <lineage>
        <taxon>Bacteria</taxon>
        <taxon>Pseudomonadati</taxon>
        <taxon>Verrucomicrobiota</taxon>
        <taxon>Opitutia</taxon>
        <taxon>Puniceicoccales</taxon>
        <taxon>Pelagicoccaceae</taxon>
        <taxon>Pelagicoccus</taxon>
    </lineage>
</organism>
<accession>A0A7X1B4K5</accession>
<gene>
    <name evidence="1" type="ORF">H5P27_05620</name>
</gene>
<evidence type="ECO:0000313" key="1">
    <source>
        <dbReference type="EMBL" id="MBC2605516.1"/>
    </source>
</evidence>
<evidence type="ECO:0000313" key="2">
    <source>
        <dbReference type="Proteomes" id="UP000526501"/>
    </source>
</evidence>
<sequence length="249" mass="28406">MSFKLQLFTLWFSLSVFAGVVTRPLLPNQWQGGSHETQELASIESGLGGGVTLAALGGYRSIAANFVWLKMYDDWRFRRESDVLEKMELAVSLNPSVVYFWLDGARIIANDMPVWVVGDEEMDSLFDDSSEEGRSVRVEYAKQAIAFLDRAPESISSDYRIPLEKGIVYWKRLQDLDNAIVCFKEAADVEGSPYFVARVCAELLYRNDQKEDAYEYLSEEYEKLPDGDERAMKPIIAKKLEELKKELGR</sequence>
<dbReference type="EMBL" id="JACHVC010000006">
    <property type="protein sequence ID" value="MBC2605516.1"/>
    <property type="molecule type" value="Genomic_DNA"/>
</dbReference>
<comment type="caution">
    <text evidence="1">The sequence shown here is derived from an EMBL/GenBank/DDBJ whole genome shotgun (WGS) entry which is preliminary data.</text>
</comment>
<proteinExistence type="predicted"/>